<feature type="region of interest" description="Disordered" evidence="1">
    <location>
        <begin position="40"/>
        <end position="71"/>
    </location>
</feature>
<protein>
    <submittedName>
        <fullName evidence="2">Uncharacterized protein</fullName>
    </submittedName>
</protein>
<reference evidence="2 4" key="1">
    <citation type="submission" date="2017-11" db="EMBL/GenBank/DDBJ databases">
        <title>The genome of Rhizophagus clarus HR1 reveals common genetic basis of auxotrophy among arbuscular mycorrhizal fungi.</title>
        <authorList>
            <person name="Kobayashi Y."/>
        </authorList>
    </citation>
    <scope>NUCLEOTIDE SEQUENCE [LARGE SCALE GENOMIC DNA]</scope>
    <source>
        <strain evidence="2 4">HR1</strain>
    </source>
</reference>
<comment type="caution">
    <text evidence="2">The sequence shown here is derived from an EMBL/GenBank/DDBJ whole genome shotgun (WGS) entry which is preliminary data.</text>
</comment>
<evidence type="ECO:0000256" key="1">
    <source>
        <dbReference type="SAM" id="MobiDB-lite"/>
    </source>
</evidence>
<evidence type="ECO:0000313" key="3">
    <source>
        <dbReference type="EMBL" id="GET01230.1"/>
    </source>
</evidence>
<proteinExistence type="predicted"/>
<dbReference type="EMBL" id="BEXD01004231">
    <property type="protein sequence ID" value="GBC08601.1"/>
    <property type="molecule type" value="Genomic_DNA"/>
</dbReference>
<reference evidence="3" key="2">
    <citation type="submission" date="2019-10" db="EMBL/GenBank/DDBJ databases">
        <title>Conservation and host-specific expression of non-tandemly repeated heterogenous ribosome RNA gene in arbuscular mycorrhizal fungi.</title>
        <authorList>
            <person name="Maeda T."/>
            <person name="Kobayashi Y."/>
            <person name="Nakagawa T."/>
            <person name="Ezawa T."/>
            <person name="Yamaguchi K."/>
            <person name="Bino T."/>
            <person name="Nishimoto Y."/>
            <person name="Shigenobu S."/>
            <person name="Kawaguchi M."/>
        </authorList>
    </citation>
    <scope>NUCLEOTIDE SEQUENCE</scope>
    <source>
        <strain evidence="3">HR1</strain>
    </source>
</reference>
<evidence type="ECO:0000313" key="4">
    <source>
        <dbReference type="Proteomes" id="UP000247702"/>
    </source>
</evidence>
<evidence type="ECO:0000313" key="2">
    <source>
        <dbReference type="EMBL" id="GBC08601.1"/>
    </source>
</evidence>
<dbReference type="AlphaFoldDB" id="A0A2Z6S247"/>
<gene>
    <name evidence="3" type="ORF">RCL2_002765000</name>
    <name evidence="2" type="ORF">RclHR1_08240021</name>
</gene>
<name>A0A2Z6S247_9GLOM</name>
<sequence length="71" mass="8134">MLFKLQRRLFKCVWMTKCDFIHDYFTTLGISADDLQMYQISSSSPSSSSNTFHSTLSSTSLLPLDSNIRFS</sequence>
<dbReference type="Proteomes" id="UP000615446">
    <property type="component" value="Unassembled WGS sequence"/>
</dbReference>
<feature type="compositionally biased region" description="Low complexity" evidence="1">
    <location>
        <begin position="41"/>
        <end position="71"/>
    </location>
</feature>
<dbReference type="EMBL" id="BLAL01000297">
    <property type="protein sequence ID" value="GET01230.1"/>
    <property type="molecule type" value="Genomic_DNA"/>
</dbReference>
<dbReference type="Proteomes" id="UP000247702">
    <property type="component" value="Unassembled WGS sequence"/>
</dbReference>
<organism evidence="2 4">
    <name type="scientific">Rhizophagus clarus</name>
    <dbReference type="NCBI Taxonomy" id="94130"/>
    <lineage>
        <taxon>Eukaryota</taxon>
        <taxon>Fungi</taxon>
        <taxon>Fungi incertae sedis</taxon>
        <taxon>Mucoromycota</taxon>
        <taxon>Glomeromycotina</taxon>
        <taxon>Glomeromycetes</taxon>
        <taxon>Glomerales</taxon>
        <taxon>Glomeraceae</taxon>
        <taxon>Rhizophagus</taxon>
    </lineage>
</organism>
<accession>A0A2Z6S247</accession>
<keyword evidence="4" id="KW-1185">Reference proteome</keyword>